<dbReference type="PANTHER" id="PTHR10773">
    <property type="entry name" value="DNA-DIRECTED RNA POLYMERASES I, II, AND III SUBUNIT RPABC2"/>
    <property type="match status" value="1"/>
</dbReference>
<keyword evidence="4" id="KW-1185">Reference proteome</keyword>
<dbReference type="AlphaFoldDB" id="A0A9N9N3T7"/>
<dbReference type="PANTHER" id="PTHR10773:SF19">
    <property type="match status" value="1"/>
</dbReference>
<feature type="compositionally biased region" description="Basic and acidic residues" evidence="1">
    <location>
        <begin position="222"/>
        <end position="255"/>
    </location>
</feature>
<dbReference type="Pfam" id="PF25273">
    <property type="entry name" value="DUF7869"/>
    <property type="match status" value="1"/>
</dbReference>
<name>A0A9N9N3T7_9NEOP</name>
<feature type="domain" description="DUF7869" evidence="2">
    <location>
        <begin position="607"/>
        <end position="744"/>
    </location>
</feature>
<proteinExistence type="predicted"/>
<evidence type="ECO:0000313" key="3">
    <source>
        <dbReference type="EMBL" id="CAG9782066.1"/>
    </source>
</evidence>
<sequence>MNEEITENGFENLKHDGSSELNHIPRQESDSDSKNFRRDLSPDDFDYLSERSVSPYITNYLNNNNVIKTPSTISNLSGLLSNVDFIASPSVIHKVGDVASSSISTIGSEFRNEEFDRNYIEKRKVGDECIDNINSMTYLDLDDYTLHNYNINEDNMSTQSKSNTSTSILQTTVLENIHEVNDSYGINTSIFQRKEHISKSLGKPIEENDILNYQNSIRKKNESEIETKTKEENKPEEEKQTEEENKPGAENKSEGENGSEEENTEVYCKTLTRKRKQNTNEWQDKKNKLLKNSGQSYTGVRSKKVYPSKSIRDSCNCKKKCCEKFNEESRKAIFESYWRIGDHEGQWQYILRYIIVNNIKRMQIERKANRLQTITYFLPLNGSKEQVCKSFFLNTLSISERSVYTAIEKSKNDENIKDKRGTHHNRPRKMNIWTEHSILTHIKLFPVVESHYTRKQSKRLYLSENLNVSKMYRLYNEWFSNYKTDYPDTTEATKRQYETIFNTRFNYSFFKPNKDRCAACALYEEAEEERKVTLEETYRAHLKNKEKVREIKNNEKSTSDPKVTTVATFDLEKVLNIPQSNEGVFYYKRKYPIYNFTIFNILNLQGYCYVWHYEIAKRGTIEIGSCLLNFIENEHTKGIQNISFFSDSCAGQNKNKFIFALYLYVTKKYGINITHRFFEVGHSQSEGDAMHSCIERAKNNKIIYTPDQMYAIILNSKIQGKTYVLKEMQQSDFYDIKELIDKRYWLRDFKGNKVMWSKIKQVSTFGTDPDTLFFKYDLESEFESLKTFSKYTRGRRSKKNNDTDANIPDSIDILKQAYNTPFSIPKPLYYDLLNLCKTEAIPKHYHGFYKSLKCDECNQSHETHETGLVSINLQKMIETRPYIVIKTINIVD</sequence>
<evidence type="ECO:0000259" key="2">
    <source>
        <dbReference type="Pfam" id="PF25273"/>
    </source>
</evidence>
<evidence type="ECO:0000256" key="1">
    <source>
        <dbReference type="SAM" id="MobiDB-lite"/>
    </source>
</evidence>
<dbReference type="InterPro" id="IPR057191">
    <property type="entry name" value="DUF7869"/>
</dbReference>
<protein>
    <recommendedName>
        <fullName evidence="2">DUF7869 domain-containing protein</fullName>
    </recommendedName>
</protein>
<evidence type="ECO:0000313" key="4">
    <source>
        <dbReference type="Proteomes" id="UP001153714"/>
    </source>
</evidence>
<dbReference type="EMBL" id="OU893332">
    <property type="protein sequence ID" value="CAG9782066.1"/>
    <property type="molecule type" value="Genomic_DNA"/>
</dbReference>
<feature type="region of interest" description="Disordered" evidence="1">
    <location>
        <begin position="1"/>
        <end position="38"/>
    </location>
</feature>
<reference evidence="3" key="2">
    <citation type="submission" date="2022-10" db="EMBL/GenBank/DDBJ databases">
        <authorList>
            <consortium name="ENA_rothamsted_submissions"/>
            <consortium name="culmorum"/>
            <person name="King R."/>
        </authorList>
    </citation>
    <scope>NUCLEOTIDE SEQUENCE</scope>
</reference>
<organism evidence="3 4">
    <name type="scientific">Diatraea saccharalis</name>
    <name type="common">sugarcane borer</name>
    <dbReference type="NCBI Taxonomy" id="40085"/>
    <lineage>
        <taxon>Eukaryota</taxon>
        <taxon>Metazoa</taxon>
        <taxon>Ecdysozoa</taxon>
        <taxon>Arthropoda</taxon>
        <taxon>Hexapoda</taxon>
        <taxon>Insecta</taxon>
        <taxon>Pterygota</taxon>
        <taxon>Neoptera</taxon>
        <taxon>Endopterygota</taxon>
        <taxon>Lepidoptera</taxon>
        <taxon>Glossata</taxon>
        <taxon>Ditrysia</taxon>
        <taxon>Pyraloidea</taxon>
        <taxon>Crambidae</taxon>
        <taxon>Crambinae</taxon>
        <taxon>Diatraea</taxon>
    </lineage>
</organism>
<reference evidence="3" key="1">
    <citation type="submission" date="2021-12" db="EMBL/GenBank/DDBJ databases">
        <authorList>
            <person name="King R."/>
        </authorList>
    </citation>
    <scope>NUCLEOTIDE SEQUENCE</scope>
</reference>
<accession>A0A9N9N3T7</accession>
<gene>
    <name evidence="3" type="ORF">DIATSA_LOCUS357</name>
</gene>
<feature type="compositionally biased region" description="Basic and acidic residues" evidence="1">
    <location>
        <begin position="12"/>
        <end position="38"/>
    </location>
</feature>
<feature type="region of interest" description="Disordered" evidence="1">
    <location>
        <begin position="222"/>
        <end position="266"/>
    </location>
</feature>
<dbReference type="OrthoDB" id="6136790at2759"/>
<dbReference type="Proteomes" id="UP001153714">
    <property type="component" value="Chromosome 1"/>
</dbReference>